<evidence type="ECO:0000313" key="3">
    <source>
        <dbReference type="Proteomes" id="UP000435112"/>
    </source>
</evidence>
<name>A0A6A3HRJ7_9STRA</name>
<sequence>MGNCHSAVSNIVAATLLVVVPRAILTAPSFEMAPGTTTALTCNATPRASTKIARSKRIHPYFACHPSEGGRSGVQSRAKATTTEGSSDRMQTNTAQLTRKASKRSTVYSLLCPIWERWHHVTNLSFTRENNEVCWWMCVGFKAV</sequence>
<protein>
    <submittedName>
        <fullName evidence="2">Uncharacterized protein</fullName>
    </submittedName>
</protein>
<evidence type="ECO:0000313" key="2">
    <source>
        <dbReference type="EMBL" id="KAE8970328.1"/>
    </source>
</evidence>
<gene>
    <name evidence="2" type="ORF">PR002_g27151</name>
</gene>
<comment type="caution">
    <text evidence="2">The sequence shown here is derived from an EMBL/GenBank/DDBJ whole genome shotgun (WGS) entry which is preliminary data.</text>
</comment>
<dbReference type="AlphaFoldDB" id="A0A6A3HRJ7"/>
<dbReference type="Proteomes" id="UP000435112">
    <property type="component" value="Unassembled WGS sequence"/>
</dbReference>
<proteinExistence type="predicted"/>
<organism evidence="2 3">
    <name type="scientific">Phytophthora rubi</name>
    <dbReference type="NCBI Taxonomy" id="129364"/>
    <lineage>
        <taxon>Eukaryota</taxon>
        <taxon>Sar</taxon>
        <taxon>Stramenopiles</taxon>
        <taxon>Oomycota</taxon>
        <taxon>Peronosporomycetes</taxon>
        <taxon>Peronosporales</taxon>
        <taxon>Peronosporaceae</taxon>
        <taxon>Phytophthora</taxon>
    </lineage>
</organism>
<dbReference type="EMBL" id="QXFU01004164">
    <property type="protein sequence ID" value="KAE8970328.1"/>
    <property type="molecule type" value="Genomic_DNA"/>
</dbReference>
<feature type="region of interest" description="Disordered" evidence="1">
    <location>
        <begin position="67"/>
        <end position="98"/>
    </location>
</feature>
<feature type="compositionally biased region" description="Polar residues" evidence="1">
    <location>
        <begin position="73"/>
        <end position="98"/>
    </location>
</feature>
<evidence type="ECO:0000256" key="1">
    <source>
        <dbReference type="SAM" id="MobiDB-lite"/>
    </source>
</evidence>
<reference evidence="2 3" key="1">
    <citation type="submission" date="2018-09" db="EMBL/GenBank/DDBJ databases">
        <title>Genomic investigation of the strawberry pathogen Phytophthora fragariae indicates pathogenicity is determined by transcriptional variation in three key races.</title>
        <authorList>
            <person name="Adams T.M."/>
            <person name="Armitage A.D."/>
            <person name="Sobczyk M.K."/>
            <person name="Bates H.J."/>
            <person name="Dunwell J.M."/>
            <person name="Nellist C.F."/>
            <person name="Harrison R.J."/>
        </authorList>
    </citation>
    <scope>NUCLEOTIDE SEQUENCE [LARGE SCALE GENOMIC DNA]</scope>
    <source>
        <strain evidence="2 3">SCRP324</strain>
    </source>
</reference>
<accession>A0A6A3HRJ7</accession>